<dbReference type="InterPro" id="IPR001304">
    <property type="entry name" value="C-type_lectin-like"/>
</dbReference>
<accession>A0A673CS88</accession>
<reference evidence="6" key="2">
    <citation type="submission" date="2025-05" db="UniProtKB">
        <authorList>
            <consortium name="Ensembl"/>
        </authorList>
    </citation>
    <scope>IDENTIFICATION</scope>
</reference>
<evidence type="ECO:0000256" key="2">
    <source>
        <dbReference type="ARBA" id="ARBA00023157"/>
    </source>
</evidence>
<evidence type="ECO:0000313" key="6">
    <source>
        <dbReference type="Ensembl" id="ENSSORP00005057195.1"/>
    </source>
</evidence>
<keyword evidence="4" id="KW-0472">Membrane</keyword>
<dbReference type="AlphaFoldDB" id="A0A673CS88"/>
<dbReference type="InterPro" id="IPR016186">
    <property type="entry name" value="C-type_lectin-like/link_sf"/>
</dbReference>
<gene>
    <name evidence="6" type="primary">LOC115436448</name>
</gene>
<feature type="coiled-coil region" evidence="3">
    <location>
        <begin position="94"/>
        <end position="261"/>
    </location>
</feature>
<keyword evidence="3" id="KW-0175">Coiled coil</keyword>
<keyword evidence="4" id="KW-0812">Transmembrane</keyword>
<feature type="domain" description="C-type lectin" evidence="5">
    <location>
        <begin position="283"/>
        <end position="400"/>
    </location>
</feature>
<name>A0A673CS88_9TELE</name>
<evidence type="ECO:0000256" key="1">
    <source>
        <dbReference type="ARBA" id="ARBA00022734"/>
    </source>
</evidence>
<dbReference type="PANTHER" id="PTHR22803">
    <property type="entry name" value="MANNOSE, PHOSPHOLIPASE, LECTIN RECEPTOR RELATED"/>
    <property type="match status" value="1"/>
</dbReference>
<sequence length="401" mass="45984">MPVTFNCKSEEVWGSTLDLINDDDKPKCGGTFQTSAWRTKAGAVFLGMLCLLLVLTFTLIAQSLRARSYWDQLHMSRLNSENLSSQWIQLQTNFNNLLESRNQLENKFNFLTKERDTLRNQTEQLQINVTNLTETRDHLQTNFNSLSKERDALRNQTEQLKINVNNLSESRDQLQTNYSSLTKERDALRNQTMQLKITADNMSESRGQLETELNFMTEQRDALRNETEQLKITAGNVSEEMKLLQSQYDSVAAARDALQSEVTELKRSVQLQLQLCKQQWVRFDSKCYYFSAKGEEKSWQNSKQDCIGRGGHLAIVTTKQVLDFISNFNVNRWIGLSDSVREGRWKWVDGTDLQGNGFWTKGEPNNAGNKEDCAHTHKSGNDPAGWNDNDCTLALSYVCQT</sequence>
<dbReference type="SUPFAM" id="SSF56436">
    <property type="entry name" value="C-type lectin-like"/>
    <property type="match status" value="1"/>
</dbReference>
<keyword evidence="2" id="KW-1015">Disulfide bond</keyword>
<dbReference type="PROSITE" id="PS00615">
    <property type="entry name" value="C_TYPE_LECTIN_1"/>
    <property type="match status" value="1"/>
</dbReference>
<dbReference type="InterPro" id="IPR033989">
    <property type="entry name" value="CD209-like_CTLD"/>
</dbReference>
<feature type="transmembrane region" description="Helical" evidence="4">
    <location>
        <begin position="41"/>
        <end position="61"/>
    </location>
</feature>
<dbReference type="Ensembl" id="ENSSORT00005058500.1">
    <property type="protein sequence ID" value="ENSSORP00005057197.1"/>
    <property type="gene ID" value="ENSSORG00005025370.1"/>
</dbReference>
<evidence type="ECO:0000256" key="4">
    <source>
        <dbReference type="SAM" id="Phobius"/>
    </source>
</evidence>
<dbReference type="SUPFAM" id="SSF57997">
    <property type="entry name" value="Tropomyosin"/>
    <property type="match status" value="1"/>
</dbReference>
<dbReference type="Gene3D" id="1.20.5.400">
    <property type="match status" value="3"/>
</dbReference>
<dbReference type="Gene3D" id="3.10.100.10">
    <property type="entry name" value="Mannose-Binding Protein A, subunit A"/>
    <property type="match status" value="1"/>
</dbReference>
<dbReference type="InterPro" id="IPR050111">
    <property type="entry name" value="C-type_lectin/snaclec_domain"/>
</dbReference>
<dbReference type="Proteomes" id="UP000472271">
    <property type="component" value="Chromosome 16"/>
</dbReference>
<dbReference type="CDD" id="cd03590">
    <property type="entry name" value="CLECT_DC-SIGN_like"/>
    <property type="match status" value="1"/>
</dbReference>
<protein>
    <recommendedName>
        <fullName evidence="5">C-type lectin domain-containing protein</fullName>
    </recommendedName>
</protein>
<dbReference type="GO" id="GO:0030246">
    <property type="term" value="F:carbohydrate binding"/>
    <property type="evidence" value="ECO:0007669"/>
    <property type="project" value="UniProtKB-KW"/>
</dbReference>
<keyword evidence="1" id="KW-0430">Lectin</keyword>
<dbReference type="InterPro" id="IPR016187">
    <property type="entry name" value="CTDL_fold"/>
</dbReference>
<dbReference type="InterPro" id="IPR018378">
    <property type="entry name" value="C-type_lectin_CS"/>
</dbReference>
<proteinExistence type="predicted"/>
<keyword evidence="4" id="KW-1133">Transmembrane helix</keyword>
<evidence type="ECO:0000259" key="5">
    <source>
        <dbReference type="PROSITE" id="PS50041"/>
    </source>
</evidence>
<dbReference type="Pfam" id="PF00059">
    <property type="entry name" value="Lectin_C"/>
    <property type="match status" value="1"/>
</dbReference>
<dbReference type="PROSITE" id="PS50041">
    <property type="entry name" value="C_TYPE_LECTIN_2"/>
    <property type="match status" value="1"/>
</dbReference>
<organism evidence="6 7">
    <name type="scientific">Sphaeramia orbicularis</name>
    <name type="common">orbiculate cardinalfish</name>
    <dbReference type="NCBI Taxonomy" id="375764"/>
    <lineage>
        <taxon>Eukaryota</taxon>
        <taxon>Metazoa</taxon>
        <taxon>Chordata</taxon>
        <taxon>Craniata</taxon>
        <taxon>Vertebrata</taxon>
        <taxon>Euteleostomi</taxon>
        <taxon>Actinopterygii</taxon>
        <taxon>Neopterygii</taxon>
        <taxon>Teleostei</taxon>
        <taxon>Neoteleostei</taxon>
        <taxon>Acanthomorphata</taxon>
        <taxon>Gobiaria</taxon>
        <taxon>Kurtiformes</taxon>
        <taxon>Apogonoidei</taxon>
        <taxon>Apogonidae</taxon>
        <taxon>Apogoninae</taxon>
        <taxon>Sphaeramia</taxon>
    </lineage>
</organism>
<dbReference type="SMART" id="SM00034">
    <property type="entry name" value="CLECT"/>
    <property type="match status" value="1"/>
</dbReference>
<dbReference type="Ensembl" id="ENSSORT00005058498.1">
    <property type="protein sequence ID" value="ENSSORP00005057195.1"/>
    <property type="gene ID" value="ENSSORG00005025370.1"/>
</dbReference>
<evidence type="ECO:0000256" key="3">
    <source>
        <dbReference type="SAM" id="Coils"/>
    </source>
</evidence>
<reference evidence="6" key="1">
    <citation type="submission" date="2019-06" db="EMBL/GenBank/DDBJ databases">
        <authorList>
            <consortium name="Wellcome Sanger Institute Data Sharing"/>
        </authorList>
    </citation>
    <scope>NUCLEOTIDE SEQUENCE [LARGE SCALE GENOMIC DNA]</scope>
</reference>
<evidence type="ECO:0000313" key="7">
    <source>
        <dbReference type="Proteomes" id="UP000472271"/>
    </source>
</evidence>
<keyword evidence="7" id="KW-1185">Reference proteome</keyword>